<dbReference type="AlphaFoldDB" id="U7DDL9"/>
<name>U7DDL9_9BACT</name>
<evidence type="ECO:0000313" key="2">
    <source>
        <dbReference type="Proteomes" id="UP000017148"/>
    </source>
</evidence>
<dbReference type="SUPFAM" id="SSF56935">
    <property type="entry name" value="Porins"/>
    <property type="match status" value="1"/>
</dbReference>
<protein>
    <recommendedName>
        <fullName evidence="3">PorV/PorQ family protein</fullName>
    </recommendedName>
</protein>
<dbReference type="STRING" id="1313304.CALK_0476"/>
<organism evidence="1 2">
    <name type="scientific">Chitinivibrio alkaliphilus ACht1</name>
    <dbReference type="NCBI Taxonomy" id="1313304"/>
    <lineage>
        <taxon>Bacteria</taxon>
        <taxon>Pseudomonadati</taxon>
        <taxon>Fibrobacterota</taxon>
        <taxon>Chitinivibrionia</taxon>
        <taxon>Chitinivibrionales</taxon>
        <taxon>Chitinivibrionaceae</taxon>
        <taxon>Chitinivibrio</taxon>
    </lineage>
</organism>
<reference evidence="1 2" key="1">
    <citation type="journal article" date="2013" name="Environ. Microbiol.">
        <title>Genome analysis of Chitinivibrio alkaliphilus gen. nov., sp. nov., a novel extremely haloalkaliphilic anaerobic chitinolytic bacterium from the candidate phylum Termite Group 3.</title>
        <authorList>
            <person name="Sorokin D.Y."/>
            <person name="Gumerov V.M."/>
            <person name="Rakitin A.L."/>
            <person name="Beletsky A.V."/>
            <person name="Damste J.S."/>
            <person name="Muyzer G."/>
            <person name="Mardanov A.V."/>
            <person name="Ravin N.V."/>
        </authorList>
    </citation>
    <scope>NUCLEOTIDE SEQUENCE [LARGE SCALE GENOMIC DNA]</scope>
    <source>
        <strain evidence="1 2">ACht1</strain>
    </source>
</reference>
<gene>
    <name evidence="1" type="ORF">CALK_0476</name>
</gene>
<evidence type="ECO:0008006" key="3">
    <source>
        <dbReference type="Google" id="ProtNLM"/>
    </source>
</evidence>
<keyword evidence="2" id="KW-1185">Reference proteome</keyword>
<sequence length="339" mass="36371">MKTTLLIYILFFCAYQVDAQGSNVSSGAMFEYLLSPGYSARSRSLGGVHSLLLTDDPSALFHAPALLPSSKQQQGAITYEPYLLSMDRYALGYTQPISDSLVVGGVIRSVSRGSINAYDEFGTPLDISIAPFGISLSAVSGYAFSEDFFLGSAIHLAHDHLAPSSDYVSSTVSATALLFDAGLLYRISGAAHLSSGVRHIGFILDDHGEQGSSSLPASLYAGISGAIRNELLSVWYLEGEYYTVGDLHIKTAVELVFPQYLTVRSGMRFTPQDVENLFETISGDRPVRAKYSKKTVDLFSLGAGLAFPINTALITVDMAVTFHTDALDPTTTVTLGFAP</sequence>
<accession>U7DDL9</accession>
<dbReference type="RefSeq" id="WP_022636014.1">
    <property type="nucleotide sequence ID" value="NZ_ASJR01000003.1"/>
</dbReference>
<comment type="caution">
    <text evidence="1">The sequence shown here is derived from an EMBL/GenBank/DDBJ whole genome shotgun (WGS) entry which is preliminary data.</text>
</comment>
<dbReference type="Proteomes" id="UP000017148">
    <property type="component" value="Unassembled WGS sequence"/>
</dbReference>
<dbReference type="EMBL" id="ASJR01000003">
    <property type="protein sequence ID" value="ERP38986.1"/>
    <property type="molecule type" value="Genomic_DNA"/>
</dbReference>
<proteinExistence type="predicted"/>
<evidence type="ECO:0000313" key="1">
    <source>
        <dbReference type="EMBL" id="ERP38986.1"/>
    </source>
</evidence>